<dbReference type="RefSeq" id="WP_011138640.1">
    <property type="nucleotide sequence ID" value="NC_005090.1"/>
</dbReference>
<sequence length="302" mass="32632">MFASLFSIISFILSGYIAKRLKIIEQKQALTLIDFVIYFAIPALIFEKIYHLEMSLTLLYLVFIGMIGTAIGVAVVTLVGWWLKFSRPTLVTMVMMASFGNTLLLGIPVLEGFLGEEALREGIFYDQFATAIPVALLGPFILALASKEKASVIQSASKIVRFPPVIALVAAFLLKSVPIPEFIFSTLKMFGSTVTPVALFAIGLQMVFSSIRTEWKPTLVVLSGKMILSPLCATLIILALGIPMDESAHIAILQSAMPPMVLASAMVMKAQLNTSLAVSTVAFGVGASLGIMPLLYSLLSFL</sequence>
<keyword evidence="5 8" id="KW-0812">Transmembrane</keyword>
<reference evidence="9 10" key="1">
    <citation type="journal article" date="2003" name="Proc. Natl. Acad. Sci. U.S.A.">
        <title>Complete genome sequence and analysis of Wolinella succinogenes.</title>
        <authorList>
            <person name="Baar C."/>
            <person name="Eppinger M."/>
            <person name="Raddatz G."/>
            <person name="Simon JM."/>
            <person name="Lanz C."/>
            <person name="Klimmek O."/>
            <person name="Nandakumar R."/>
            <person name="Gross R."/>
            <person name="Rosinus A."/>
            <person name="Keller H."/>
            <person name="Jagtap P."/>
            <person name="Linke B."/>
            <person name="Meyer F."/>
            <person name="Lederer H."/>
            <person name="Schuster S.C."/>
        </authorList>
    </citation>
    <scope>NUCLEOTIDE SEQUENCE [LARGE SCALE GENOMIC DNA]</scope>
    <source>
        <strain evidence="10">ATCC 29543 / DSM 1740 / CCUG 13145 / JCM 31913 / LMG 7466 / NCTC 11488 / FDC 602W</strain>
    </source>
</reference>
<evidence type="ECO:0000256" key="8">
    <source>
        <dbReference type="SAM" id="Phobius"/>
    </source>
</evidence>
<dbReference type="KEGG" id="wsu:WS0715"/>
<dbReference type="AlphaFoldDB" id="Q7M9S2"/>
<feature type="transmembrane region" description="Helical" evidence="8">
    <location>
        <begin position="220"/>
        <end position="242"/>
    </location>
</feature>
<gene>
    <name evidence="9" type="ordered locus">WS0715</name>
</gene>
<name>Q7M9S2_WOLSU</name>
<evidence type="ECO:0000313" key="10">
    <source>
        <dbReference type="Proteomes" id="UP000000422"/>
    </source>
</evidence>
<dbReference type="STRING" id="273121.WS0715"/>
<dbReference type="Proteomes" id="UP000000422">
    <property type="component" value="Chromosome"/>
</dbReference>
<evidence type="ECO:0000256" key="3">
    <source>
        <dbReference type="ARBA" id="ARBA00022448"/>
    </source>
</evidence>
<feature type="transmembrane region" description="Helical" evidence="8">
    <location>
        <begin position="58"/>
        <end position="83"/>
    </location>
</feature>
<feature type="transmembrane region" description="Helical" evidence="8">
    <location>
        <begin position="90"/>
        <end position="110"/>
    </location>
</feature>
<evidence type="ECO:0000256" key="2">
    <source>
        <dbReference type="ARBA" id="ARBA00010145"/>
    </source>
</evidence>
<comment type="subcellular location">
    <subcellularLocation>
        <location evidence="1">Cell membrane</location>
        <topology evidence="1">Multi-pass membrane protein</topology>
    </subcellularLocation>
</comment>
<dbReference type="Gene3D" id="1.20.1530.20">
    <property type="match status" value="1"/>
</dbReference>
<dbReference type="InterPro" id="IPR038770">
    <property type="entry name" value="Na+/solute_symporter_sf"/>
</dbReference>
<keyword evidence="6 8" id="KW-1133">Transmembrane helix</keyword>
<feature type="transmembrane region" description="Helical" evidence="8">
    <location>
        <begin position="248"/>
        <end position="268"/>
    </location>
</feature>
<proteinExistence type="inferred from homology"/>
<feature type="transmembrane region" description="Helical" evidence="8">
    <location>
        <begin position="189"/>
        <end position="208"/>
    </location>
</feature>
<feature type="transmembrane region" description="Helical" evidence="8">
    <location>
        <begin position="29"/>
        <end position="46"/>
    </location>
</feature>
<dbReference type="PANTHER" id="PTHR36838">
    <property type="entry name" value="AUXIN EFFLUX CARRIER FAMILY PROTEIN"/>
    <property type="match status" value="1"/>
</dbReference>
<accession>Q7M9S2</accession>
<evidence type="ECO:0000313" key="9">
    <source>
        <dbReference type="EMBL" id="CAE09840.1"/>
    </source>
</evidence>
<feature type="transmembrane region" description="Helical" evidence="8">
    <location>
        <begin position="275"/>
        <end position="299"/>
    </location>
</feature>
<comment type="similarity">
    <text evidence="2">Belongs to the auxin efflux carrier (TC 2.A.69) family.</text>
</comment>
<dbReference type="GO" id="GO:0005886">
    <property type="term" value="C:plasma membrane"/>
    <property type="evidence" value="ECO:0007669"/>
    <property type="project" value="UniProtKB-SubCell"/>
</dbReference>
<keyword evidence="3" id="KW-0813">Transport</keyword>
<feature type="transmembrane region" description="Helical" evidence="8">
    <location>
        <begin position="122"/>
        <end position="144"/>
    </location>
</feature>
<keyword evidence="10" id="KW-1185">Reference proteome</keyword>
<evidence type="ECO:0000256" key="5">
    <source>
        <dbReference type="ARBA" id="ARBA00022692"/>
    </source>
</evidence>
<evidence type="ECO:0000256" key="6">
    <source>
        <dbReference type="ARBA" id="ARBA00022989"/>
    </source>
</evidence>
<protein>
    <submittedName>
        <fullName evidence="9">PUTATIVE INTEGRAL MEMBRANE PROTEIN</fullName>
    </submittedName>
</protein>
<dbReference type="Pfam" id="PF03547">
    <property type="entry name" value="Mem_trans"/>
    <property type="match status" value="1"/>
</dbReference>
<keyword evidence="4" id="KW-1003">Cell membrane</keyword>
<dbReference type="PANTHER" id="PTHR36838:SF1">
    <property type="entry name" value="SLR1864 PROTEIN"/>
    <property type="match status" value="1"/>
</dbReference>
<dbReference type="GO" id="GO:0055085">
    <property type="term" value="P:transmembrane transport"/>
    <property type="evidence" value="ECO:0007669"/>
    <property type="project" value="InterPro"/>
</dbReference>
<dbReference type="EMBL" id="BX571658">
    <property type="protein sequence ID" value="CAE09840.1"/>
    <property type="molecule type" value="Genomic_DNA"/>
</dbReference>
<dbReference type="eggNOG" id="COG0679">
    <property type="taxonomic scope" value="Bacteria"/>
</dbReference>
<keyword evidence="7 8" id="KW-0472">Membrane</keyword>
<evidence type="ECO:0000256" key="4">
    <source>
        <dbReference type="ARBA" id="ARBA00022475"/>
    </source>
</evidence>
<evidence type="ECO:0000256" key="1">
    <source>
        <dbReference type="ARBA" id="ARBA00004651"/>
    </source>
</evidence>
<evidence type="ECO:0000256" key="7">
    <source>
        <dbReference type="ARBA" id="ARBA00023136"/>
    </source>
</evidence>
<dbReference type="HOGENOM" id="CLU_056175_5_0_7"/>
<dbReference type="InterPro" id="IPR004776">
    <property type="entry name" value="Mem_transp_PIN-like"/>
</dbReference>
<organism evidence="10">
    <name type="scientific">Wolinella succinogenes (strain ATCC 29543 / DSM 1740 / CCUG 13145 / JCM 31913 / LMG 7466 / NCTC 11488 / FDC 602W)</name>
    <name type="common">Vibrio succinogenes</name>
    <dbReference type="NCBI Taxonomy" id="273121"/>
    <lineage>
        <taxon>Bacteria</taxon>
        <taxon>Pseudomonadati</taxon>
        <taxon>Campylobacterota</taxon>
        <taxon>Epsilonproteobacteria</taxon>
        <taxon>Campylobacterales</taxon>
        <taxon>Helicobacteraceae</taxon>
        <taxon>Wolinella</taxon>
    </lineage>
</organism>